<dbReference type="InterPro" id="IPR023091">
    <property type="entry name" value="MetalPrtase_cat_dom_sf_prd"/>
</dbReference>
<dbReference type="PANTHER" id="PTHR46986:SF1">
    <property type="entry name" value="ENDORIBONUCLEASE YBEY, CHLOROPLASTIC"/>
    <property type="match status" value="1"/>
</dbReference>
<proteinExistence type="inferred from homology"/>
<keyword evidence="5 7" id="KW-0378">Hydrolase</keyword>
<evidence type="ECO:0000256" key="5">
    <source>
        <dbReference type="ARBA" id="ARBA00022801"/>
    </source>
</evidence>
<keyword evidence="9" id="KW-1185">Reference proteome</keyword>
<organism evidence="8 9">
    <name type="scientific">Phenylobacterium conjunctum</name>
    <dbReference type="NCBI Taxonomy" id="1298959"/>
    <lineage>
        <taxon>Bacteria</taxon>
        <taxon>Pseudomonadati</taxon>
        <taxon>Pseudomonadota</taxon>
        <taxon>Alphaproteobacteria</taxon>
        <taxon>Caulobacterales</taxon>
        <taxon>Caulobacteraceae</taxon>
        <taxon>Phenylobacterium</taxon>
    </lineage>
</organism>
<dbReference type="Pfam" id="PF02130">
    <property type="entry name" value="YbeY"/>
    <property type="match status" value="1"/>
</dbReference>
<dbReference type="HAMAP" id="MF_00009">
    <property type="entry name" value="Endoribonucl_YbeY"/>
    <property type="match status" value="1"/>
</dbReference>
<protein>
    <recommendedName>
        <fullName evidence="7">Endoribonuclease YbeY</fullName>
        <ecNumber evidence="7">3.1.-.-</ecNumber>
    </recommendedName>
</protein>
<evidence type="ECO:0000313" key="9">
    <source>
        <dbReference type="Proteomes" id="UP001597216"/>
    </source>
</evidence>
<keyword evidence="3 7" id="KW-0479">Metal-binding</keyword>
<feature type="binding site" evidence="7">
    <location>
        <position position="110"/>
    </location>
    <ligand>
        <name>Zn(2+)</name>
        <dbReference type="ChEBI" id="CHEBI:29105"/>
        <note>catalytic</note>
    </ligand>
</feature>
<dbReference type="InterPro" id="IPR002036">
    <property type="entry name" value="YbeY"/>
</dbReference>
<dbReference type="RefSeq" id="WP_377354725.1">
    <property type="nucleotide sequence ID" value="NZ_JBHTLQ010000076.1"/>
</dbReference>
<keyword evidence="7" id="KW-0963">Cytoplasm</keyword>
<comment type="similarity">
    <text evidence="1 7">Belongs to the endoribonuclease YbeY family.</text>
</comment>
<dbReference type="SUPFAM" id="SSF55486">
    <property type="entry name" value="Metalloproteases ('zincins'), catalytic domain"/>
    <property type="match status" value="1"/>
</dbReference>
<evidence type="ECO:0000256" key="1">
    <source>
        <dbReference type="ARBA" id="ARBA00010875"/>
    </source>
</evidence>
<evidence type="ECO:0000313" key="8">
    <source>
        <dbReference type="EMBL" id="MFD1192746.1"/>
    </source>
</evidence>
<evidence type="ECO:0000256" key="4">
    <source>
        <dbReference type="ARBA" id="ARBA00022759"/>
    </source>
</evidence>
<keyword evidence="6 7" id="KW-0862">Zinc</keyword>
<dbReference type="InterPro" id="IPR020549">
    <property type="entry name" value="YbeY_CS"/>
</dbReference>
<dbReference type="EC" id="3.1.-.-" evidence="7"/>
<comment type="cofactor">
    <cofactor evidence="7">
        <name>Zn(2+)</name>
        <dbReference type="ChEBI" id="CHEBI:29105"/>
    </cofactor>
    <text evidence="7">Binds 1 zinc ion.</text>
</comment>
<feature type="binding site" evidence="7">
    <location>
        <position position="116"/>
    </location>
    <ligand>
        <name>Zn(2+)</name>
        <dbReference type="ChEBI" id="CHEBI:29105"/>
        <note>catalytic</note>
    </ligand>
</feature>
<accession>A0ABW3T908</accession>
<dbReference type="NCBIfam" id="TIGR00043">
    <property type="entry name" value="rRNA maturation RNase YbeY"/>
    <property type="match status" value="1"/>
</dbReference>
<comment type="function">
    <text evidence="7">Single strand-specific metallo-endoribonuclease involved in late-stage 70S ribosome quality control and in maturation of the 3' terminus of the 16S rRNA.</text>
</comment>
<dbReference type="PROSITE" id="PS01306">
    <property type="entry name" value="UPF0054"/>
    <property type="match status" value="1"/>
</dbReference>
<keyword evidence="4 7" id="KW-0255">Endonuclease</keyword>
<dbReference type="Gene3D" id="3.40.390.30">
    <property type="entry name" value="Metalloproteases ('zincins'), catalytic domain"/>
    <property type="match status" value="1"/>
</dbReference>
<dbReference type="EMBL" id="JBHTLQ010000076">
    <property type="protein sequence ID" value="MFD1192746.1"/>
    <property type="molecule type" value="Genomic_DNA"/>
</dbReference>
<keyword evidence="7" id="KW-0698">rRNA processing</keyword>
<reference evidence="9" key="1">
    <citation type="journal article" date="2019" name="Int. J. Syst. Evol. Microbiol.">
        <title>The Global Catalogue of Microorganisms (GCM) 10K type strain sequencing project: providing services to taxonomists for standard genome sequencing and annotation.</title>
        <authorList>
            <consortium name="The Broad Institute Genomics Platform"/>
            <consortium name="The Broad Institute Genome Sequencing Center for Infectious Disease"/>
            <person name="Wu L."/>
            <person name="Ma J."/>
        </authorList>
    </citation>
    <scope>NUCLEOTIDE SEQUENCE [LARGE SCALE GENOMIC DNA]</scope>
    <source>
        <strain evidence="9">CCUG 55074</strain>
    </source>
</reference>
<comment type="caution">
    <text evidence="8">The sequence shown here is derived from an EMBL/GenBank/DDBJ whole genome shotgun (WGS) entry which is preliminary data.</text>
</comment>
<keyword evidence="7" id="KW-0690">Ribosome biogenesis</keyword>
<evidence type="ECO:0000256" key="2">
    <source>
        <dbReference type="ARBA" id="ARBA00022722"/>
    </source>
</evidence>
<evidence type="ECO:0000256" key="6">
    <source>
        <dbReference type="ARBA" id="ARBA00022833"/>
    </source>
</evidence>
<feature type="binding site" evidence="7">
    <location>
        <position position="106"/>
    </location>
    <ligand>
        <name>Zn(2+)</name>
        <dbReference type="ChEBI" id="CHEBI:29105"/>
        <note>catalytic</note>
    </ligand>
</feature>
<evidence type="ECO:0000256" key="7">
    <source>
        <dbReference type="HAMAP-Rule" id="MF_00009"/>
    </source>
</evidence>
<sequence length="152" mass="16440">MEIEDGRWEDAEPDVAALAEEVAIAALEASDFQGSVVILFTDDVAQQALNLQFRGKDKSTNVLSFPAPTNPEGHLGDISLAFETCEAEAREQGKTFSHHLQHLVAHGVLHLVGYDHETDDEAEIMEGLEREILAGLGAPDPYAAERGDDGES</sequence>
<keyword evidence="2 7" id="KW-0540">Nuclease</keyword>
<dbReference type="PANTHER" id="PTHR46986">
    <property type="entry name" value="ENDORIBONUCLEASE YBEY, CHLOROPLASTIC"/>
    <property type="match status" value="1"/>
</dbReference>
<dbReference type="Proteomes" id="UP001597216">
    <property type="component" value="Unassembled WGS sequence"/>
</dbReference>
<gene>
    <name evidence="7 8" type="primary">ybeY</name>
    <name evidence="8" type="ORF">ACFQ27_19315</name>
</gene>
<evidence type="ECO:0000256" key="3">
    <source>
        <dbReference type="ARBA" id="ARBA00022723"/>
    </source>
</evidence>
<comment type="subcellular location">
    <subcellularLocation>
        <location evidence="7">Cytoplasm</location>
    </subcellularLocation>
</comment>
<name>A0ABW3T908_9CAUL</name>